<dbReference type="OrthoDB" id="370145at2759"/>
<dbReference type="EMBL" id="CP016248">
    <property type="protein sequence ID" value="ANQ08780.1"/>
    <property type="molecule type" value="Genomic_DNA"/>
</dbReference>
<keyword evidence="1" id="KW-0732">Signal</keyword>
<dbReference type="AlphaFoldDB" id="A0A1B1E1E1"/>
<feature type="signal peptide" evidence="1">
    <location>
        <begin position="1"/>
        <end position="21"/>
    </location>
</feature>
<dbReference type="KEGG" id="pcot:PCOAH_00031630"/>
<gene>
    <name evidence="2" type="ORF">PCOAH_00031630</name>
</gene>
<organism evidence="2 3">
    <name type="scientific">Plasmodium coatneyi</name>
    <dbReference type="NCBI Taxonomy" id="208452"/>
    <lineage>
        <taxon>Eukaryota</taxon>
        <taxon>Sar</taxon>
        <taxon>Alveolata</taxon>
        <taxon>Apicomplexa</taxon>
        <taxon>Aconoidasida</taxon>
        <taxon>Haemosporida</taxon>
        <taxon>Plasmodiidae</taxon>
        <taxon>Plasmodium</taxon>
    </lineage>
</organism>
<keyword evidence="3" id="KW-1185">Reference proteome</keyword>
<dbReference type="GeneID" id="30909894"/>
<proteinExistence type="predicted"/>
<dbReference type="RefSeq" id="XP_019915475.1">
    <property type="nucleotide sequence ID" value="XM_020059963.1"/>
</dbReference>
<reference evidence="3" key="1">
    <citation type="submission" date="2016-06" db="EMBL/GenBank/DDBJ databases">
        <title>First high quality genome sequence of Plasmodium coatneyi using continuous long reads from single molecule, real-time sequencing.</title>
        <authorList>
            <person name="Chien J.-T."/>
            <person name="Pakala S.B."/>
            <person name="Geraldo J.A."/>
            <person name="Lapp S.A."/>
            <person name="Barnwell J.W."/>
            <person name="Kissinger J.C."/>
            <person name="Galinski M.R."/>
            <person name="Humphrey J.C."/>
        </authorList>
    </citation>
    <scope>NUCLEOTIDE SEQUENCE [LARGE SCALE GENOMIC DNA]</scope>
    <source>
        <strain evidence="3">Hackeri</strain>
    </source>
</reference>
<evidence type="ECO:0000256" key="1">
    <source>
        <dbReference type="SAM" id="SignalP"/>
    </source>
</evidence>
<evidence type="ECO:0000313" key="2">
    <source>
        <dbReference type="EMBL" id="ANQ08780.1"/>
    </source>
</evidence>
<accession>A0A1B1E1E1</accession>
<dbReference type="Proteomes" id="UP000092716">
    <property type="component" value="Chromosome 10"/>
</dbReference>
<dbReference type="VEuPathDB" id="PlasmoDB:PCOAH_00031630"/>
<feature type="chain" id="PRO_5008521484" evidence="1">
    <location>
        <begin position="22"/>
        <end position="400"/>
    </location>
</feature>
<name>A0A1B1E1E1_9APIC</name>
<protein>
    <submittedName>
        <fullName evidence="2">Rhoptry-associated protein 2</fullName>
    </submittedName>
</protein>
<evidence type="ECO:0000313" key="3">
    <source>
        <dbReference type="Proteomes" id="UP000092716"/>
    </source>
</evidence>
<sequence length="400" mass="46567">MKVIILISFLVTLFFKNGVDGHTCMKELYNINFKDLSVTSMVLDHTSSRASLGSWVYFFFSHFSNPTDAIKYVEDINIYALDNKDMTCFIRAFTIYLIHNYAKDIKSMSNTDNYETFFKNLLKDVNPEINGDFLSLFMSPTLLGQIDAIVLNEQDVNNLKNDVNIFKKQISKVDRKTHATYNTNPLSAFAYYDVRNFRKAYLVKENPSINMSEIYAARDINFLAYLGVSDMYYNSDLTQPARGTSMVISKRKRLGLRKRSSSLVLLGPQNHNPIFGFCEKDGNEDYFGYVDDLLPSFFSVMKAKMIYGHKRFLREFDYSLIHKTYKMPNLKGLRLLKSLFRRKNLENFVDMYSNLMSIELDFLTEDFAELFGITMNCNMRDHFDRAIVNYHAIKERGMES</sequence>